<dbReference type="OrthoDB" id="8118055at2759"/>
<keyword evidence="4" id="KW-0378">Hydrolase</keyword>
<comment type="caution">
    <text evidence="7">The sequence shown here is derived from an EMBL/GenBank/DDBJ whole genome shotgun (WGS) entry which is preliminary data.</text>
</comment>
<name>A0A9N9NXI3_9GLOM</name>
<comment type="pathway">
    <text evidence="2">Protein modification; protein glycosylation.</text>
</comment>
<dbReference type="InterPro" id="IPR050749">
    <property type="entry name" value="Glycosyl_Hydrolase_47"/>
</dbReference>
<reference evidence="7" key="1">
    <citation type="submission" date="2021-06" db="EMBL/GenBank/DDBJ databases">
        <authorList>
            <person name="Kallberg Y."/>
            <person name="Tangrot J."/>
            <person name="Rosling A."/>
        </authorList>
    </citation>
    <scope>NUCLEOTIDE SEQUENCE</scope>
    <source>
        <strain evidence="7">CL551</strain>
    </source>
</reference>
<dbReference type="EMBL" id="CAJVPV010053789">
    <property type="protein sequence ID" value="CAG8782396.1"/>
    <property type="molecule type" value="Genomic_DNA"/>
</dbReference>
<evidence type="ECO:0000256" key="4">
    <source>
        <dbReference type="ARBA" id="ARBA00022801"/>
    </source>
</evidence>
<keyword evidence="6" id="KW-0479">Metal-binding</keyword>
<comment type="cofactor">
    <cofactor evidence="1 6">
        <name>Ca(2+)</name>
        <dbReference type="ChEBI" id="CHEBI:29108"/>
    </cofactor>
</comment>
<accession>A0A9N9NXI3</accession>
<dbReference type="GO" id="GO:0005783">
    <property type="term" value="C:endoplasmic reticulum"/>
    <property type="evidence" value="ECO:0007669"/>
    <property type="project" value="TreeGrafter"/>
</dbReference>
<protein>
    <submittedName>
        <fullName evidence="7">2522_t:CDS:1</fullName>
    </submittedName>
</protein>
<organism evidence="7 8">
    <name type="scientific">Acaulospora morrowiae</name>
    <dbReference type="NCBI Taxonomy" id="94023"/>
    <lineage>
        <taxon>Eukaryota</taxon>
        <taxon>Fungi</taxon>
        <taxon>Fungi incertae sedis</taxon>
        <taxon>Mucoromycota</taxon>
        <taxon>Glomeromycotina</taxon>
        <taxon>Glomeromycetes</taxon>
        <taxon>Diversisporales</taxon>
        <taxon>Acaulosporaceae</taxon>
        <taxon>Acaulospora</taxon>
    </lineage>
</organism>
<evidence type="ECO:0000256" key="2">
    <source>
        <dbReference type="ARBA" id="ARBA00004922"/>
    </source>
</evidence>
<feature type="non-terminal residue" evidence="7">
    <location>
        <position position="1"/>
    </location>
</feature>
<feature type="binding site" evidence="6">
    <location>
        <position position="117"/>
    </location>
    <ligand>
        <name>Ca(2+)</name>
        <dbReference type="ChEBI" id="CHEBI:29108"/>
    </ligand>
</feature>
<dbReference type="SUPFAM" id="SSF48225">
    <property type="entry name" value="Seven-hairpin glycosidases"/>
    <property type="match status" value="1"/>
</dbReference>
<evidence type="ECO:0000313" key="8">
    <source>
        <dbReference type="Proteomes" id="UP000789342"/>
    </source>
</evidence>
<dbReference type="GO" id="GO:0005509">
    <property type="term" value="F:calcium ion binding"/>
    <property type="evidence" value="ECO:0007669"/>
    <property type="project" value="InterPro"/>
</dbReference>
<evidence type="ECO:0000313" key="7">
    <source>
        <dbReference type="EMBL" id="CAG8782396.1"/>
    </source>
</evidence>
<dbReference type="InterPro" id="IPR001382">
    <property type="entry name" value="Glyco_hydro_47"/>
</dbReference>
<feature type="non-terminal residue" evidence="7">
    <location>
        <position position="142"/>
    </location>
</feature>
<evidence type="ECO:0000256" key="1">
    <source>
        <dbReference type="ARBA" id="ARBA00001913"/>
    </source>
</evidence>
<comment type="similarity">
    <text evidence="3">Belongs to the glycosyl hydrolase 47 family.</text>
</comment>
<dbReference type="InterPro" id="IPR012341">
    <property type="entry name" value="6hp_glycosidase-like_sf"/>
</dbReference>
<keyword evidence="5" id="KW-1015">Disulfide bond</keyword>
<dbReference type="GO" id="GO:0004571">
    <property type="term" value="F:mannosyl-oligosaccharide 1,2-alpha-mannosidase activity"/>
    <property type="evidence" value="ECO:0007669"/>
    <property type="project" value="InterPro"/>
</dbReference>
<sequence length="142" mass="16700">VVESIFYAYRVTGDTKYQKWGWKIFKQLVKHCKTPTGFSGLRDVMMDKNRKGYDDVDNMITREVNKSTIGGNRHHKNYESNWDDMQHSYFLAETLKYLYLLFNDHNLISLDEYVFNTEAHPIRIGGGTTRTNRSKTSFESVK</sequence>
<dbReference type="Proteomes" id="UP000789342">
    <property type="component" value="Unassembled WGS sequence"/>
</dbReference>
<dbReference type="Pfam" id="PF01532">
    <property type="entry name" value="Glyco_hydro_47"/>
    <property type="match status" value="2"/>
</dbReference>
<dbReference type="InterPro" id="IPR036026">
    <property type="entry name" value="Seven-hairpin_glycosidases"/>
</dbReference>
<proteinExistence type="inferred from homology"/>
<dbReference type="AlphaFoldDB" id="A0A9N9NXI3"/>
<evidence type="ECO:0000256" key="6">
    <source>
        <dbReference type="PIRSR" id="PIRSR601382-2"/>
    </source>
</evidence>
<keyword evidence="6" id="KW-0106">Calcium</keyword>
<evidence type="ECO:0000256" key="5">
    <source>
        <dbReference type="ARBA" id="ARBA00023157"/>
    </source>
</evidence>
<evidence type="ECO:0000256" key="3">
    <source>
        <dbReference type="ARBA" id="ARBA00007658"/>
    </source>
</evidence>
<dbReference type="PANTHER" id="PTHR11742">
    <property type="entry name" value="MANNOSYL-OLIGOSACCHARIDE ALPHA-1,2-MANNOSIDASE-RELATED"/>
    <property type="match status" value="1"/>
</dbReference>
<dbReference type="GO" id="GO:0005975">
    <property type="term" value="P:carbohydrate metabolic process"/>
    <property type="evidence" value="ECO:0007669"/>
    <property type="project" value="InterPro"/>
</dbReference>
<dbReference type="Gene3D" id="1.50.10.10">
    <property type="match status" value="1"/>
</dbReference>
<dbReference type="GO" id="GO:0036503">
    <property type="term" value="P:ERAD pathway"/>
    <property type="evidence" value="ECO:0007669"/>
    <property type="project" value="UniProtKB-ARBA"/>
</dbReference>
<gene>
    <name evidence="7" type="ORF">AMORRO_LOCUS17437</name>
</gene>
<keyword evidence="8" id="KW-1185">Reference proteome</keyword>
<dbReference type="PANTHER" id="PTHR11742:SF6">
    <property type="entry name" value="MANNOSYL-OLIGOSACCHARIDE ALPHA-1,2-MANNOSIDASE IA-RELATED"/>
    <property type="match status" value="1"/>
</dbReference>
<dbReference type="GO" id="GO:0000139">
    <property type="term" value="C:Golgi membrane"/>
    <property type="evidence" value="ECO:0007669"/>
    <property type="project" value="TreeGrafter"/>
</dbReference>